<dbReference type="Pfam" id="PF11699">
    <property type="entry name" value="CENP-C_C"/>
    <property type="match status" value="1"/>
</dbReference>
<dbReference type="PANTHER" id="PTHR16684:SF11">
    <property type="entry name" value="CENTROMERE PROTEIN C"/>
    <property type="match status" value="1"/>
</dbReference>
<proteinExistence type="inferred from homology"/>
<dbReference type="GO" id="GO:0005634">
    <property type="term" value="C:nucleus"/>
    <property type="evidence" value="ECO:0007669"/>
    <property type="project" value="UniProtKB-SubCell"/>
</dbReference>
<evidence type="ECO:0000256" key="7">
    <source>
        <dbReference type="SAM" id="MobiDB-lite"/>
    </source>
</evidence>
<feature type="compositionally biased region" description="Basic residues" evidence="7">
    <location>
        <begin position="315"/>
        <end position="327"/>
    </location>
</feature>
<accession>A0A161W287</accession>
<organism evidence="10 11">
    <name type="scientific">Colletotrichum tofieldiae</name>
    <dbReference type="NCBI Taxonomy" id="708197"/>
    <lineage>
        <taxon>Eukaryota</taxon>
        <taxon>Fungi</taxon>
        <taxon>Dikarya</taxon>
        <taxon>Ascomycota</taxon>
        <taxon>Pezizomycotina</taxon>
        <taxon>Sordariomycetes</taxon>
        <taxon>Hypocreomycetidae</taxon>
        <taxon>Glomerellales</taxon>
        <taxon>Glomerellaceae</taxon>
        <taxon>Colletotrichum</taxon>
        <taxon>Colletotrichum spaethianum species complex</taxon>
    </lineage>
</organism>
<dbReference type="SUPFAM" id="SSF51182">
    <property type="entry name" value="RmlC-like cupins"/>
    <property type="match status" value="1"/>
</dbReference>
<evidence type="ECO:0000313" key="10">
    <source>
        <dbReference type="EMBL" id="KZL77588.1"/>
    </source>
</evidence>
<evidence type="ECO:0000256" key="6">
    <source>
        <dbReference type="ARBA" id="ARBA00075033"/>
    </source>
</evidence>
<feature type="compositionally biased region" description="Basic residues" evidence="7">
    <location>
        <begin position="378"/>
        <end position="387"/>
    </location>
</feature>
<evidence type="ECO:0000256" key="4">
    <source>
        <dbReference type="ARBA" id="ARBA00023242"/>
    </source>
</evidence>
<dbReference type="InterPro" id="IPR025974">
    <property type="entry name" value="Mif2/CENP-C_cupin"/>
</dbReference>
<feature type="compositionally biased region" description="Basic and acidic residues" evidence="7">
    <location>
        <begin position="57"/>
        <end position="71"/>
    </location>
</feature>
<dbReference type="InterPro" id="IPR011051">
    <property type="entry name" value="RmlC_Cupin_sf"/>
</dbReference>
<dbReference type="Gene3D" id="2.60.120.10">
    <property type="entry name" value="Jelly Rolls"/>
    <property type="match status" value="1"/>
</dbReference>
<dbReference type="STRING" id="708197.A0A161W287"/>
<dbReference type="PRINTS" id="PR00929">
    <property type="entry name" value="ATHOOK"/>
</dbReference>
<evidence type="ECO:0000256" key="2">
    <source>
        <dbReference type="ARBA" id="ARBA00010291"/>
    </source>
</evidence>
<comment type="similarity">
    <text evidence="2">Belongs to the CENP-C/MIF2 family.</text>
</comment>
<dbReference type="InterPro" id="IPR028386">
    <property type="entry name" value="CENP-C/Mif2/cnp3"/>
</dbReference>
<dbReference type="GO" id="GO:0000776">
    <property type="term" value="C:kinetochore"/>
    <property type="evidence" value="ECO:0007669"/>
    <property type="project" value="InterPro"/>
</dbReference>
<feature type="domain" description="Mif2 N-terminal" evidence="9">
    <location>
        <begin position="66"/>
        <end position="193"/>
    </location>
</feature>
<dbReference type="GO" id="GO:0019237">
    <property type="term" value="F:centromeric DNA binding"/>
    <property type="evidence" value="ECO:0007669"/>
    <property type="project" value="InterPro"/>
</dbReference>
<evidence type="ECO:0000256" key="3">
    <source>
        <dbReference type="ARBA" id="ARBA00023125"/>
    </source>
</evidence>
<comment type="caution">
    <text evidence="10">The sequence shown here is derived from an EMBL/GenBank/DDBJ whole genome shotgun (WGS) entry which is preliminary data.</text>
</comment>
<dbReference type="CDD" id="cd06993">
    <property type="entry name" value="cupin_CENP-C_C"/>
    <property type="match status" value="1"/>
</dbReference>
<dbReference type="Proteomes" id="UP000076552">
    <property type="component" value="Unassembled WGS sequence"/>
</dbReference>
<dbReference type="PANTHER" id="PTHR16684">
    <property type="entry name" value="CENTROMERE PROTEIN C"/>
    <property type="match status" value="1"/>
</dbReference>
<sequence>RGKHGDHSVHNVALFAPKRTGRHRQAAIRVSIFWKFSIELLGRPTVAMAPPRQSNVRRRETSTGDFHELGVKGRKTGIELPDTGVRDEHGMQPIDGLFSSPEKDNGSSGDDMTRGEQDMELESESGPGPASIMKNHPRLVPRGTSPRKTNLGSPAMRHPSFGPSSSPTRLSPHRGSPPPQPNRGGSVSRRLDYGGPDRSGAGLGGRRPNGVNGRALSTEDEEDEDVVSQAQNGSPVENGDEESMEMVGMDGGDEPEPESGMEAVRPEESDAESAAEAPQPIKRRGRPPKAKAPVEEEVEEAPAESGSESEEQAPVKRRGRPPKGKGKAKADEPEAEPEPEVNVPKRRRSRNSDADGAEQEEADDRSSKRQRTEPKKPTAGKRGRPKAAPHEEERETSKTAKADSKPKAGPKGKPGRKPKAAVGDDSILGVVQKGPPMPKARGLVSQKRQQDPHEITQTRSGRQSYRPLAFWKNEHVTYDEDEAFEDGKKGGRFLLPSVKEVVRVEEEEREARKNKRAKSRKPAGRGRRRQADSDDEEEPPEPWEQDPGSIEGEIVVWQPEHEFNPPAINEQVEIDEDRIAVAAGAIQTRDIRDATFRFAKTLSLPFFGSGVVDLPPGAEKRPKNSRKMQMVFFVFQGKVLVTVHETQFRIGAGGMWFVPRGNYYSIHNDYETPARIFFAQGCEVSNGLAQGTGGSQDTTVMG</sequence>
<feature type="region of interest" description="Disordered" evidence="7">
    <location>
        <begin position="51"/>
        <end position="466"/>
    </location>
</feature>
<protein>
    <recommendedName>
        <fullName evidence="6">CENP-C homolog</fullName>
    </recommendedName>
</protein>
<feature type="compositionally biased region" description="Basic and acidic residues" evidence="7">
    <location>
        <begin position="364"/>
        <end position="376"/>
    </location>
</feature>
<dbReference type="InterPro" id="IPR017956">
    <property type="entry name" value="AT_hook_DNA-bd_motif"/>
</dbReference>
<dbReference type="FunFam" id="2.60.120.10:FF:000033">
    <property type="entry name" value="Centromere protein C 1"/>
    <property type="match status" value="1"/>
</dbReference>
<evidence type="ECO:0000256" key="1">
    <source>
        <dbReference type="ARBA" id="ARBA00004123"/>
    </source>
</evidence>
<evidence type="ECO:0000256" key="5">
    <source>
        <dbReference type="ARBA" id="ARBA00057947"/>
    </source>
</evidence>
<dbReference type="Pfam" id="PF15624">
    <property type="entry name" value="Mif2_N"/>
    <property type="match status" value="1"/>
</dbReference>
<feature type="non-terminal residue" evidence="10">
    <location>
        <position position="1"/>
    </location>
</feature>
<comment type="subcellular location">
    <subcellularLocation>
        <location evidence="1">Nucleus</location>
    </subcellularLocation>
</comment>
<feature type="compositionally biased region" description="Basic and acidic residues" evidence="7">
    <location>
        <begin position="388"/>
        <end position="406"/>
    </location>
</feature>
<dbReference type="GO" id="GO:0051382">
    <property type="term" value="P:kinetochore assembly"/>
    <property type="evidence" value="ECO:0007669"/>
    <property type="project" value="InterPro"/>
</dbReference>
<dbReference type="AlphaFoldDB" id="A0A161W287"/>
<feature type="region of interest" description="Disordered" evidence="7">
    <location>
        <begin position="504"/>
        <end position="549"/>
    </location>
</feature>
<feature type="compositionally biased region" description="Acidic residues" evidence="7">
    <location>
        <begin position="295"/>
        <end position="311"/>
    </location>
</feature>
<evidence type="ECO:0000313" key="11">
    <source>
        <dbReference type="Proteomes" id="UP000076552"/>
    </source>
</evidence>
<feature type="domain" description="Mif2/CENP-C cupin" evidence="8">
    <location>
        <begin position="596"/>
        <end position="680"/>
    </location>
</feature>
<keyword evidence="11" id="KW-1185">Reference proteome</keyword>
<dbReference type="EMBL" id="LFIV01000007">
    <property type="protein sequence ID" value="KZL77588.1"/>
    <property type="molecule type" value="Genomic_DNA"/>
</dbReference>
<comment type="function">
    <text evidence="5">Component of the kinetochore, a multiprotein complex that assembles on centromeric DNA and attaches chromosomes to spindle microtubules, mediating chromosome segregation and sister chromatid segregation during meiosis and mitosis. Component of the inner kinetochore constitutive centromere-associated network (CCAN), which serves as a structural platform for outer kinetochore assembly.</text>
</comment>
<gene>
    <name evidence="10" type="ORF">CT0861_09318</name>
</gene>
<dbReference type="GO" id="GO:0051315">
    <property type="term" value="P:attachment of mitotic spindle microtubules to kinetochore"/>
    <property type="evidence" value="ECO:0007669"/>
    <property type="project" value="TreeGrafter"/>
</dbReference>
<keyword evidence="4" id="KW-0539">Nucleus</keyword>
<feature type="compositionally biased region" description="Basic and acidic residues" evidence="7">
    <location>
        <begin position="101"/>
        <end position="117"/>
    </location>
</feature>
<feature type="compositionally biased region" description="Acidic residues" evidence="7">
    <location>
        <begin position="533"/>
        <end position="544"/>
    </location>
</feature>
<dbReference type="InterPro" id="IPR028929">
    <property type="entry name" value="Mif2_N"/>
</dbReference>
<dbReference type="GO" id="GO:0051455">
    <property type="term" value="P:spindle attachment to meiosis I kinetochore"/>
    <property type="evidence" value="ECO:0007669"/>
    <property type="project" value="TreeGrafter"/>
</dbReference>
<feature type="compositionally biased region" description="Basic residues" evidence="7">
    <location>
        <begin position="512"/>
        <end position="528"/>
    </location>
</feature>
<name>A0A161W287_9PEZI</name>
<feature type="compositionally biased region" description="Basic residues" evidence="7">
    <location>
        <begin position="408"/>
        <end position="419"/>
    </location>
</feature>
<dbReference type="InterPro" id="IPR014710">
    <property type="entry name" value="RmlC-like_jellyroll"/>
</dbReference>
<evidence type="ECO:0000259" key="9">
    <source>
        <dbReference type="Pfam" id="PF15624"/>
    </source>
</evidence>
<evidence type="ECO:0000259" key="8">
    <source>
        <dbReference type="Pfam" id="PF11699"/>
    </source>
</evidence>
<keyword evidence="3" id="KW-0238">DNA-binding</keyword>
<reference evidence="10 11" key="1">
    <citation type="submission" date="2015-06" db="EMBL/GenBank/DDBJ databases">
        <title>Survival trade-offs in plant roots during colonization by closely related pathogenic and mutualistic fungi.</title>
        <authorList>
            <person name="Hacquard S."/>
            <person name="Kracher B."/>
            <person name="Hiruma K."/>
            <person name="Weinman A."/>
            <person name="Muench P."/>
            <person name="Garrido Oter R."/>
            <person name="Ver Loren van Themaat E."/>
            <person name="Dallerey J.-F."/>
            <person name="Damm U."/>
            <person name="Henrissat B."/>
            <person name="Lespinet O."/>
            <person name="Thon M."/>
            <person name="Kemen E."/>
            <person name="McHardy A.C."/>
            <person name="Schulze-Lefert P."/>
            <person name="O'Connell R.J."/>
        </authorList>
    </citation>
    <scope>NUCLEOTIDE SEQUENCE [LARGE SCALE GENOMIC DNA]</scope>
    <source>
        <strain evidence="10 11">0861</strain>
    </source>
</reference>